<dbReference type="CDD" id="cd02511">
    <property type="entry name" value="Beta4Glucosyltransferase"/>
    <property type="match status" value="1"/>
</dbReference>
<dbReference type="EMBL" id="JBHPBY010000001">
    <property type="protein sequence ID" value="MFC1848596.1"/>
    <property type="molecule type" value="Genomic_DNA"/>
</dbReference>
<dbReference type="Gene3D" id="3.90.550.10">
    <property type="entry name" value="Spore Coat Polysaccharide Biosynthesis Protein SpsA, Chain A"/>
    <property type="match status" value="2"/>
</dbReference>
<evidence type="ECO:0000256" key="4">
    <source>
        <dbReference type="SAM" id="MobiDB-lite"/>
    </source>
</evidence>
<comment type="similarity">
    <text evidence="1">Belongs to the glycosyltransferase 2 family.</text>
</comment>
<keyword evidence="5" id="KW-0472">Membrane</keyword>
<reference evidence="7 8" key="1">
    <citation type="submission" date="2024-09" db="EMBL/GenBank/DDBJ databases">
        <title>Laminarin stimulates single cell rates of sulfate reduction while oxygen inhibits transcriptomic activity in coastal marine sediment.</title>
        <authorList>
            <person name="Lindsay M."/>
            <person name="Orcutt B."/>
            <person name="Emerson D."/>
            <person name="Stepanauskas R."/>
            <person name="D'Angelo T."/>
        </authorList>
    </citation>
    <scope>NUCLEOTIDE SEQUENCE [LARGE SCALE GENOMIC DNA]</scope>
    <source>
        <strain evidence="7">SAG AM-311-K15</strain>
    </source>
</reference>
<dbReference type="Pfam" id="PF00535">
    <property type="entry name" value="Glycos_transf_2"/>
    <property type="match status" value="2"/>
</dbReference>
<keyword evidence="5" id="KW-1133">Transmembrane helix</keyword>
<evidence type="ECO:0000259" key="6">
    <source>
        <dbReference type="Pfam" id="PF00535"/>
    </source>
</evidence>
<feature type="region of interest" description="Disordered" evidence="4">
    <location>
        <begin position="563"/>
        <end position="582"/>
    </location>
</feature>
<evidence type="ECO:0000256" key="1">
    <source>
        <dbReference type="ARBA" id="ARBA00006739"/>
    </source>
</evidence>
<keyword evidence="2 7" id="KW-0328">Glycosyltransferase</keyword>
<keyword evidence="3 7" id="KW-0808">Transferase</keyword>
<evidence type="ECO:0000256" key="3">
    <source>
        <dbReference type="ARBA" id="ARBA00022679"/>
    </source>
</evidence>
<evidence type="ECO:0000313" key="7">
    <source>
        <dbReference type="EMBL" id="MFC1848596.1"/>
    </source>
</evidence>
<sequence>MSEIAVLVLHYNSVTLTNECLRSVQGSISEATFGLFVIDNSEKQDYRLPDWLKIKRVKLIKTGQNCGYAGGMNQGIKAAVEERFHYLLLLNNDTTIASDCITRLVTLLQSEPAIGIIAPLVVYHENSQQIWSTGSSLDIYRGRTHDRFHNKPISDLSPGLKDVDVVTGCAMMIRAEVFSKIGYFDELYFTYYEDADFCYRAREFGYRIIFTPTTTVYHHVSASSRSKSKAQHYPAYWMYRNRIYFMRKFFGRTRFVLFLAALCQDLLFFALKQGLRLKMTELRAAMLGCRDGLVFSITEQRAQETEKISACIITRDCEKSIESCLESINEVVDEIIILDSGSEDGTLKICQQFGARIFNTPFQGDFAALRNKAASYASHPWILALDADEMLSKPLQKDLKQLTKSLTFHGFSFKRQNFYGRQVVRYGYPAIDLLIRLYRGEGGFFSGKVHEKVISSGPVKKTNYYLIHRQPVNNYTPYSFHTKWTQYIDIEAEVKSNQTFDSGGYNLIIAPIAFVSVLFRDLIMLLGILHGYRGLKMAYYRALYHYYLNIRIYSIKKKRMSDQKNLPHKENRKINKYEQAAR</sequence>
<keyword evidence="8" id="KW-1185">Reference proteome</keyword>
<dbReference type="Proteomes" id="UP001594351">
    <property type="component" value="Unassembled WGS sequence"/>
</dbReference>
<dbReference type="InterPro" id="IPR001173">
    <property type="entry name" value="Glyco_trans_2-like"/>
</dbReference>
<protein>
    <submittedName>
        <fullName evidence="7">Glycosyltransferase</fullName>
        <ecNumber evidence="7">2.4.-.-</ecNumber>
    </submittedName>
</protein>
<gene>
    <name evidence="7" type="ORF">ACFL27_00165</name>
</gene>
<dbReference type="PANTHER" id="PTHR43179:SF12">
    <property type="entry name" value="GALACTOFURANOSYLTRANSFERASE GLFT2"/>
    <property type="match status" value="1"/>
</dbReference>
<dbReference type="PANTHER" id="PTHR43179">
    <property type="entry name" value="RHAMNOSYLTRANSFERASE WBBL"/>
    <property type="match status" value="1"/>
</dbReference>
<comment type="caution">
    <text evidence="7">The sequence shown here is derived from an EMBL/GenBank/DDBJ whole genome shotgun (WGS) entry which is preliminary data.</text>
</comment>
<evidence type="ECO:0000256" key="5">
    <source>
        <dbReference type="SAM" id="Phobius"/>
    </source>
</evidence>
<feature type="transmembrane region" description="Helical" evidence="5">
    <location>
        <begin position="505"/>
        <end position="532"/>
    </location>
</feature>
<dbReference type="InterPro" id="IPR029044">
    <property type="entry name" value="Nucleotide-diphossugar_trans"/>
</dbReference>
<dbReference type="SUPFAM" id="SSF53448">
    <property type="entry name" value="Nucleotide-diphospho-sugar transferases"/>
    <property type="match status" value="2"/>
</dbReference>
<dbReference type="GO" id="GO:0016757">
    <property type="term" value="F:glycosyltransferase activity"/>
    <property type="evidence" value="ECO:0007669"/>
    <property type="project" value="UniProtKB-KW"/>
</dbReference>
<accession>A0ABV6YR86</accession>
<feature type="domain" description="Glycosyltransferase 2-like" evidence="6">
    <location>
        <begin position="6"/>
        <end position="178"/>
    </location>
</feature>
<dbReference type="CDD" id="cd04186">
    <property type="entry name" value="GT_2_like_c"/>
    <property type="match status" value="1"/>
</dbReference>
<feature type="domain" description="Glycosyltransferase 2-like" evidence="6">
    <location>
        <begin position="309"/>
        <end position="394"/>
    </location>
</feature>
<evidence type="ECO:0000313" key="8">
    <source>
        <dbReference type="Proteomes" id="UP001594351"/>
    </source>
</evidence>
<name>A0ABV6YR86_UNCC1</name>
<proteinExistence type="inferred from homology"/>
<keyword evidence="5" id="KW-0812">Transmembrane</keyword>
<evidence type="ECO:0000256" key="2">
    <source>
        <dbReference type="ARBA" id="ARBA00022676"/>
    </source>
</evidence>
<dbReference type="EC" id="2.4.-.-" evidence="7"/>
<organism evidence="7 8">
    <name type="scientific">candidate division CSSED10-310 bacterium</name>
    <dbReference type="NCBI Taxonomy" id="2855610"/>
    <lineage>
        <taxon>Bacteria</taxon>
        <taxon>Bacteria division CSSED10-310</taxon>
    </lineage>
</organism>